<feature type="compositionally biased region" description="Basic and acidic residues" evidence="1">
    <location>
        <begin position="18"/>
        <end position="31"/>
    </location>
</feature>
<evidence type="ECO:0000313" key="2">
    <source>
        <dbReference type="EMBL" id="MEZ0475512.1"/>
    </source>
</evidence>
<comment type="caution">
    <text evidence="2">The sequence shown here is derived from an EMBL/GenBank/DDBJ whole genome shotgun (WGS) entry which is preliminary data.</text>
</comment>
<accession>A0ABV4HRX9</accession>
<name>A0ABV4HRX9_9GAMM</name>
<sequence>MPSKPSTPAPRPTRARQGRNEAGSDKRLTSERISADLAAFRKSGGRVEVLGVTRTLTKIDGSGS</sequence>
<gene>
    <name evidence="2" type="ORF">AB6713_12945</name>
</gene>
<keyword evidence="3" id="KW-1185">Reference proteome</keyword>
<dbReference type="EMBL" id="JBFWIC010000017">
    <property type="protein sequence ID" value="MEZ0475512.1"/>
    <property type="molecule type" value="Genomic_DNA"/>
</dbReference>
<protein>
    <submittedName>
        <fullName evidence="2">Uncharacterized protein</fullName>
    </submittedName>
</protein>
<dbReference type="RefSeq" id="WP_370562467.1">
    <property type="nucleotide sequence ID" value="NZ_JBFWIB010000002.1"/>
</dbReference>
<reference evidence="2 3" key="1">
    <citation type="submission" date="2024-07" db="EMBL/GenBank/DDBJ databases">
        <title>Luteimonas salilacus sp. nov., isolated from the shore soil of Salt Lake in Tibet of China.</title>
        <authorList>
            <person name="Zhang X."/>
            <person name="Li A."/>
        </authorList>
    </citation>
    <scope>NUCLEOTIDE SEQUENCE [LARGE SCALE GENOMIC DNA]</scope>
    <source>
        <strain evidence="2 3">B3-2-R+30</strain>
    </source>
</reference>
<organism evidence="2 3">
    <name type="scientific">Luteimonas salinilitoris</name>
    <dbReference type="NCBI Taxonomy" id="3237697"/>
    <lineage>
        <taxon>Bacteria</taxon>
        <taxon>Pseudomonadati</taxon>
        <taxon>Pseudomonadota</taxon>
        <taxon>Gammaproteobacteria</taxon>
        <taxon>Lysobacterales</taxon>
        <taxon>Lysobacteraceae</taxon>
        <taxon>Luteimonas</taxon>
    </lineage>
</organism>
<evidence type="ECO:0000256" key="1">
    <source>
        <dbReference type="SAM" id="MobiDB-lite"/>
    </source>
</evidence>
<evidence type="ECO:0000313" key="3">
    <source>
        <dbReference type="Proteomes" id="UP001566331"/>
    </source>
</evidence>
<feature type="compositionally biased region" description="Pro residues" evidence="1">
    <location>
        <begin position="1"/>
        <end position="11"/>
    </location>
</feature>
<dbReference type="Proteomes" id="UP001566331">
    <property type="component" value="Unassembled WGS sequence"/>
</dbReference>
<feature type="region of interest" description="Disordered" evidence="1">
    <location>
        <begin position="1"/>
        <end position="31"/>
    </location>
</feature>
<proteinExistence type="predicted"/>